<comment type="caution">
    <text evidence="7">The sequence shown here is derived from an EMBL/GenBank/DDBJ whole genome shotgun (WGS) entry which is preliminary data.</text>
</comment>
<feature type="compositionally biased region" description="Polar residues" evidence="5">
    <location>
        <begin position="207"/>
        <end position="216"/>
    </location>
</feature>
<feature type="compositionally biased region" description="Pro residues" evidence="5">
    <location>
        <begin position="242"/>
        <end position="252"/>
    </location>
</feature>
<dbReference type="InterPro" id="IPR048942">
    <property type="entry name" value="ASPP2-like_RA"/>
</dbReference>
<evidence type="ECO:0000259" key="6">
    <source>
        <dbReference type="Pfam" id="PF21801"/>
    </source>
</evidence>
<dbReference type="PANTHER" id="PTHR24131">
    <property type="entry name" value="APOPTOSIS-STIMULATING OF P53 PROTEIN"/>
    <property type="match status" value="1"/>
</dbReference>
<dbReference type="InterPro" id="IPR029071">
    <property type="entry name" value="Ubiquitin-like_domsf"/>
</dbReference>
<organism evidence="7 8">
    <name type="scientific">Conger conger</name>
    <name type="common">Conger eel</name>
    <name type="synonym">Muraena conger</name>
    <dbReference type="NCBI Taxonomy" id="82655"/>
    <lineage>
        <taxon>Eukaryota</taxon>
        <taxon>Metazoa</taxon>
        <taxon>Chordata</taxon>
        <taxon>Craniata</taxon>
        <taxon>Vertebrata</taxon>
        <taxon>Euteleostomi</taxon>
        <taxon>Actinopterygii</taxon>
        <taxon>Neopterygii</taxon>
        <taxon>Teleostei</taxon>
        <taxon>Anguilliformes</taxon>
        <taxon>Congridae</taxon>
        <taxon>Conger</taxon>
    </lineage>
</organism>
<accession>A0A9Q1E3M1</accession>
<dbReference type="SUPFAM" id="SSF54236">
    <property type="entry name" value="Ubiquitin-like"/>
    <property type="match status" value="1"/>
</dbReference>
<evidence type="ECO:0000256" key="3">
    <source>
        <dbReference type="ARBA" id="ARBA00023043"/>
    </source>
</evidence>
<evidence type="ECO:0000256" key="1">
    <source>
        <dbReference type="ARBA" id="ARBA00004123"/>
    </source>
</evidence>
<evidence type="ECO:0000256" key="5">
    <source>
        <dbReference type="SAM" id="MobiDB-lite"/>
    </source>
</evidence>
<sequence length="273" mass="30894">MKKFFAMVFNNLVSLSKETPWRLERKGKGRTLRRAAKVKGSPLLLPRSDAVRLRRACPCVCVTRRVSHRRDVISQDGSYQSFIRPGFRASEPAAAQMFWPRPARGPWPMILTVFLSDSEKLLTEVPITPETSCRDVVEFCREPGESGCHLAEVWRGNERAIPFDHMMYEHLQKWGPRKQEVKFFLRHEDSPTEGSDQGSQQSQDQGNKANGANTDNLCQNGHPLLLLPVYPSIPRSSCPSIPAAPVPAPPPRLSQIQRRDRPPLPRQPSLTQN</sequence>
<proteinExistence type="predicted"/>
<evidence type="ECO:0000256" key="4">
    <source>
        <dbReference type="ARBA" id="ARBA00023242"/>
    </source>
</evidence>
<evidence type="ECO:0000256" key="2">
    <source>
        <dbReference type="ARBA" id="ARBA00022737"/>
    </source>
</evidence>
<dbReference type="GO" id="GO:0005634">
    <property type="term" value="C:nucleus"/>
    <property type="evidence" value="ECO:0007669"/>
    <property type="project" value="UniProtKB-SubCell"/>
</dbReference>
<dbReference type="Proteomes" id="UP001152803">
    <property type="component" value="Unassembled WGS sequence"/>
</dbReference>
<dbReference type="AlphaFoldDB" id="A0A9Q1E3M1"/>
<feature type="region of interest" description="Disordered" evidence="5">
    <location>
        <begin position="189"/>
        <end position="216"/>
    </location>
</feature>
<protein>
    <recommendedName>
        <fullName evidence="6">Apoptosis-stimulating of p53 protein 2-like RA domain-containing protein</fullName>
    </recommendedName>
</protein>
<feature type="domain" description="Apoptosis-stimulating of p53 protein 2-like RA" evidence="6">
    <location>
        <begin position="108"/>
        <end position="187"/>
    </location>
</feature>
<reference evidence="7" key="1">
    <citation type="journal article" date="2023" name="Science">
        <title>Genome structures resolve the early diversification of teleost fishes.</title>
        <authorList>
            <person name="Parey E."/>
            <person name="Louis A."/>
            <person name="Montfort J."/>
            <person name="Bouchez O."/>
            <person name="Roques C."/>
            <person name="Iampietro C."/>
            <person name="Lluch J."/>
            <person name="Castinel A."/>
            <person name="Donnadieu C."/>
            <person name="Desvignes T."/>
            <person name="Floi Bucao C."/>
            <person name="Jouanno E."/>
            <person name="Wen M."/>
            <person name="Mejri S."/>
            <person name="Dirks R."/>
            <person name="Jansen H."/>
            <person name="Henkel C."/>
            <person name="Chen W.J."/>
            <person name="Zahm M."/>
            <person name="Cabau C."/>
            <person name="Klopp C."/>
            <person name="Thompson A.W."/>
            <person name="Robinson-Rechavi M."/>
            <person name="Braasch I."/>
            <person name="Lecointre G."/>
            <person name="Bobe J."/>
            <person name="Postlethwait J.H."/>
            <person name="Berthelot C."/>
            <person name="Roest Crollius H."/>
            <person name="Guiguen Y."/>
        </authorList>
    </citation>
    <scope>NUCLEOTIDE SEQUENCE</scope>
    <source>
        <strain evidence="7">Concon-B</strain>
    </source>
</reference>
<dbReference type="GO" id="GO:0002039">
    <property type="term" value="F:p53 binding"/>
    <property type="evidence" value="ECO:0007669"/>
    <property type="project" value="InterPro"/>
</dbReference>
<dbReference type="Pfam" id="PF21801">
    <property type="entry name" value="ASPP2-like_RA"/>
    <property type="match status" value="1"/>
</dbReference>
<dbReference type="PANTHER" id="PTHR24131:SF5">
    <property type="entry name" value="APOPTOSIS-STIMULATING OF P53 PROTEIN 1"/>
    <property type="match status" value="1"/>
</dbReference>
<dbReference type="EMBL" id="JAFJMO010000001">
    <property type="protein sequence ID" value="KAJ8288979.1"/>
    <property type="molecule type" value="Genomic_DNA"/>
</dbReference>
<keyword evidence="3" id="KW-0040">ANK repeat</keyword>
<dbReference type="OrthoDB" id="10038642at2759"/>
<dbReference type="GO" id="GO:0042981">
    <property type="term" value="P:regulation of apoptotic process"/>
    <property type="evidence" value="ECO:0007669"/>
    <property type="project" value="InterPro"/>
</dbReference>
<feature type="compositionally biased region" description="Low complexity" evidence="5">
    <location>
        <begin position="194"/>
        <end position="206"/>
    </location>
</feature>
<evidence type="ECO:0000313" key="7">
    <source>
        <dbReference type="EMBL" id="KAJ8288979.1"/>
    </source>
</evidence>
<dbReference type="FunFam" id="3.10.20.90:FF:000030">
    <property type="entry name" value="Apoptosis-stimulating of p53 protein 2 isoform 1"/>
    <property type="match status" value="1"/>
</dbReference>
<gene>
    <name evidence="7" type="ORF">COCON_G00016380</name>
</gene>
<comment type="subcellular location">
    <subcellularLocation>
        <location evidence="1">Nucleus</location>
    </subcellularLocation>
</comment>
<keyword evidence="8" id="KW-1185">Reference proteome</keyword>
<dbReference type="Gene3D" id="3.10.20.90">
    <property type="entry name" value="Phosphatidylinositol 3-kinase Catalytic Subunit, Chain A, domain 1"/>
    <property type="match status" value="1"/>
</dbReference>
<feature type="region of interest" description="Disordered" evidence="5">
    <location>
        <begin position="237"/>
        <end position="273"/>
    </location>
</feature>
<name>A0A9Q1E3M1_CONCO</name>
<keyword evidence="4" id="KW-0539">Nucleus</keyword>
<dbReference type="InterPro" id="IPR047163">
    <property type="entry name" value="ASPP1/2"/>
</dbReference>
<evidence type="ECO:0000313" key="8">
    <source>
        <dbReference type="Proteomes" id="UP001152803"/>
    </source>
</evidence>
<keyword evidence="2" id="KW-0677">Repeat</keyword>